<dbReference type="PANTHER" id="PTHR24216">
    <property type="entry name" value="PAXILLIN-RELATED"/>
    <property type="match status" value="1"/>
</dbReference>
<organism evidence="3 4">
    <name type="scientific">Paratrimastix pyriformis</name>
    <dbReference type="NCBI Taxonomy" id="342808"/>
    <lineage>
        <taxon>Eukaryota</taxon>
        <taxon>Metamonada</taxon>
        <taxon>Preaxostyla</taxon>
        <taxon>Paratrimastigidae</taxon>
        <taxon>Paratrimastix</taxon>
    </lineage>
</organism>
<feature type="compositionally biased region" description="Basic and acidic residues" evidence="1">
    <location>
        <begin position="1043"/>
        <end position="1054"/>
    </location>
</feature>
<accession>A0ABQ8ULZ1</accession>
<gene>
    <name evidence="3" type="ORF">PAPYR_3586</name>
</gene>
<feature type="region of interest" description="Disordered" evidence="1">
    <location>
        <begin position="1030"/>
        <end position="1097"/>
    </location>
</feature>
<evidence type="ECO:0000256" key="1">
    <source>
        <dbReference type="SAM" id="MobiDB-lite"/>
    </source>
</evidence>
<evidence type="ECO:0000313" key="3">
    <source>
        <dbReference type="EMBL" id="KAJ4460197.1"/>
    </source>
</evidence>
<protein>
    <submittedName>
        <fullName evidence="3">Uncharacterized protein</fullName>
    </submittedName>
</protein>
<proteinExistence type="predicted"/>
<keyword evidence="4" id="KW-1185">Reference proteome</keyword>
<feature type="compositionally biased region" description="Pro residues" evidence="1">
    <location>
        <begin position="93"/>
        <end position="112"/>
    </location>
</feature>
<evidence type="ECO:0000256" key="2">
    <source>
        <dbReference type="SAM" id="SignalP"/>
    </source>
</evidence>
<reference evidence="3" key="1">
    <citation type="journal article" date="2022" name="bioRxiv">
        <title>Genomics of Preaxostyla Flagellates Illuminates Evolutionary Transitions and the Path Towards Mitochondrial Loss.</title>
        <authorList>
            <person name="Novak L.V.F."/>
            <person name="Treitli S.C."/>
            <person name="Pyrih J."/>
            <person name="Halakuc P."/>
            <person name="Pipaliya S.V."/>
            <person name="Vacek V."/>
            <person name="Brzon O."/>
            <person name="Soukal P."/>
            <person name="Eme L."/>
            <person name="Dacks J.B."/>
            <person name="Karnkowska A."/>
            <person name="Elias M."/>
            <person name="Hampl V."/>
        </authorList>
    </citation>
    <scope>NUCLEOTIDE SEQUENCE</scope>
    <source>
        <strain evidence="3">RCP-MX</strain>
    </source>
</reference>
<feature type="compositionally biased region" description="Low complexity" evidence="1">
    <location>
        <begin position="79"/>
        <end position="92"/>
    </location>
</feature>
<dbReference type="EMBL" id="JAPMOS010000014">
    <property type="protein sequence ID" value="KAJ4460197.1"/>
    <property type="molecule type" value="Genomic_DNA"/>
</dbReference>
<dbReference type="PRINTS" id="PR01217">
    <property type="entry name" value="PRICHEXTENSN"/>
</dbReference>
<feature type="compositionally biased region" description="Basic and acidic residues" evidence="1">
    <location>
        <begin position="137"/>
        <end position="147"/>
    </location>
</feature>
<sequence>MRFRLLLFLLAASVLAATPRTSFLQGLLARSSNTYGGAPSAPLSSQPQASTSYSVPSTFVPAPVKTTPTPPNPANSRFPIPTTTQVPTAQPVVTPPQPTPTPQPTTTPPVLPLPSTIPVVTSPPATTLPASPSSNKPEIKPEAKPSETKPVVTSNQPETKPGNEAAKKTTPLCAEIERTPLITPKIEDAAVVIALNGATVSYDVPAPLVAENKIGCAKILTPLAVSDKASLYFYPVEKAAEITPFMSFSADESSPIPASCRLPTYLQNQLVEVATGAQANSSPLKGVVRCCPMKLRDRDIEPNYACLFDSDTHLLLTVLKEAPPQIELLGKVVPPPALDATSGKVVTPTDLAARFKAPELSCGSLCCSKKSPVELALLANPLAGQPIEACFKGTGLKDAAHYGLMHPVRNLKWRAHFDLLLDEPKLETSKLQGELRLSAVVSSALPSHQDRASMPISIKPKNVQFITDYLNFPADPYGPIYRDESKAAVGGAASAGQMFATMGHVSQHQLFAPLQPLSIPATGTVSTVLRLFPKVRVTRTLVCDADQAGYGYTSAAAPKIHPKILLTIPNTMDNLRESLYLPASETNVYMMSSLNSKQPAPVFLGQARVDTAVSAGQNMELMLAEDSTVTCQKTLEYSTTSDLEEDMQFRVTCWKGPVGERATVIAQPAAPVRALSARPLNKPLMAEYDEQPDVYVMSTADLEVQPKPTLMMAPATVTATPITYTAQDGVRPAPVMMTTTATGPVATQYMTAEQLDAQKAAAVSTGVATSTVPTRLVNAANGTPLPTERVYATAVQPQVIGGSGMVYATTTKPAVAGADQMYTAVMPGGATATMPVKDEVYTTAVPKGEVYTTAMPVEGEVYTTAMPGGATTAMPVPVKGEAYTTGGMSGGATTTMYPGGAPVSGEMPTQWPDDGMMHTMSGQEGKPEDLVRTEDDTREWIIIRDTFNTLNWHSSPLTLLEHTSSVRSYRMEGVRAQWELPITKLAVRLFIQLRLRSVFSVLPQDGTMGVELRYRLFFGLKKLVEQTKPAEPIPEVSPPAKMPPKEPIYDEKGNPIDGSVGLEEPSSPEEDAAAQAKPPPQGIWYNPEEEPVEGRYY</sequence>
<feature type="chain" id="PRO_5046340308" evidence="2">
    <location>
        <begin position="17"/>
        <end position="1097"/>
    </location>
</feature>
<feature type="compositionally biased region" description="Pro residues" evidence="1">
    <location>
        <begin position="1031"/>
        <end position="1042"/>
    </location>
</feature>
<dbReference type="Proteomes" id="UP001141327">
    <property type="component" value="Unassembled WGS sequence"/>
</dbReference>
<keyword evidence="2" id="KW-0732">Signal</keyword>
<feature type="compositionally biased region" description="Low complexity" evidence="1">
    <location>
        <begin position="113"/>
        <end position="134"/>
    </location>
</feature>
<name>A0ABQ8ULZ1_9EUKA</name>
<comment type="caution">
    <text evidence="3">The sequence shown here is derived from an EMBL/GenBank/DDBJ whole genome shotgun (WGS) entry which is preliminary data.</text>
</comment>
<evidence type="ECO:0000313" key="4">
    <source>
        <dbReference type="Proteomes" id="UP001141327"/>
    </source>
</evidence>
<feature type="region of interest" description="Disordered" evidence="1">
    <location>
        <begin position="35"/>
        <end position="169"/>
    </location>
</feature>
<dbReference type="PANTHER" id="PTHR24216:SF65">
    <property type="entry name" value="PAXILLIN-LIKE PROTEIN 1"/>
    <property type="match status" value="1"/>
</dbReference>
<feature type="compositionally biased region" description="Low complexity" evidence="1">
    <location>
        <begin position="38"/>
        <end position="52"/>
    </location>
</feature>
<feature type="signal peptide" evidence="2">
    <location>
        <begin position="1"/>
        <end position="16"/>
    </location>
</feature>